<name>A0A7Y9QZE7_9BURK</name>
<gene>
    <name evidence="1" type="ORF">BDD16_001376</name>
</gene>
<proteinExistence type="predicted"/>
<dbReference type="EMBL" id="JACCFH010000001">
    <property type="protein sequence ID" value="NYG32390.1"/>
    <property type="molecule type" value="Genomic_DNA"/>
</dbReference>
<evidence type="ECO:0000313" key="1">
    <source>
        <dbReference type="EMBL" id="NYG32390.1"/>
    </source>
</evidence>
<evidence type="ECO:0000313" key="2">
    <source>
        <dbReference type="Proteomes" id="UP000518288"/>
    </source>
</evidence>
<keyword evidence="2" id="KW-1185">Reference proteome</keyword>
<accession>A0A7Y9QZE7</accession>
<dbReference type="AlphaFoldDB" id="A0A7Y9QZE7"/>
<dbReference type="Proteomes" id="UP000518288">
    <property type="component" value="Unassembled WGS sequence"/>
</dbReference>
<reference evidence="1 2" key="1">
    <citation type="submission" date="2020-07" db="EMBL/GenBank/DDBJ databases">
        <title>Genomic Encyclopedia of Archaeal and Bacterial Type Strains, Phase II (KMG-II): from individual species to whole genera.</title>
        <authorList>
            <person name="Goeker M."/>
        </authorList>
    </citation>
    <scope>NUCLEOTIDE SEQUENCE [LARGE SCALE GENOMIC DNA]</scope>
    <source>
        <strain evidence="1 2">DSM 21226</strain>
    </source>
</reference>
<organism evidence="1 2">
    <name type="scientific">Sphaerotilus montanus</name>
    <dbReference type="NCBI Taxonomy" id="522889"/>
    <lineage>
        <taxon>Bacteria</taxon>
        <taxon>Pseudomonadati</taxon>
        <taxon>Pseudomonadota</taxon>
        <taxon>Betaproteobacteria</taxon>
        <taxon>Burkholderiales</taxon>
        <taxon>Sphaerotilaceae</taxon>
        <taxon>Sphaerotilus</taxon>
    </lineage>
</organism>
<sequence>MSTKLITGKLYKKVGRDEVYYFDQDTLRYVQSIDTLNGVFDGVLQESPTIDALIDGAPKGDPIVPGSYLAKSEISDTVYFIDSLGGAVKKRAISTSPVFEARSFKWSTIMTVPWLTLGAIPDGPAITIGYDDNGNPIT</sequence>
<dbReference type="RefSeq" id="WP_179633287.1">
    <property type="nucleotide sequence ID" value="NZ_JACCFH010000001.1"/>
</dbReference>
<protein>
    <submittedName>
        <fullName evidence="1">Uncharacterized protein</fullName>
    </submittedName>
</protein>
<comment type="caution">
    <text evidence="1">The sequence shown here is derived from an EMBL/GenBank/DDBJ whole genome shotgun (WGS) entry which is preliminary data.</text>
</comment>